<dbReference type="InterPro" id="IPR028979">
    <property type="entry name" value="Ser_kin/Pase_Hpr-like_N_sf"/>
</dbReference>
<gene>
    <name evidence="3" type="ORF">GMST_09600</name>
</gene>
<dbReference type="AlphaFoldDB" id="A0A6V8MF61"/>
<name>A0A6V8MF61_9BACT</name>
<dbReference type="Gene3D" id="3.40.1390.20">
    <property type="entry name" value="HprK N-terminal domain-like"/>
    <property type="match status" value="1"/>
</dbReference>
<organism evidence="3 4">
    <name type="scientific">Geomonas silvestris</name>
    <dbReference type="NCBI Taxonomy" id="2740184"/>
    <lineage>
        <taxon>Bacteria</taxon>
        <taxon>Pseudomonadati</taxon>
        <taxon>Thermodesulfobacteriota</taxon>
        <taxon>Desulfuromonadia</taxon>
        <taxon>Geobacterales</taxon>
        <taxon>Geobacteraceae</taxon>
        <taxon>Geomonas</taxon>
    </lineage>
</organism>
<evidence type="ECO:0000313" key="3">
    <source>
        <dbReference type="EMBL" id="GFO58635.1"/>
    </source>
</evidence>
<dbReference type="Proteomes" id="UP000556026">
    <property type="component" value="Unassembled WGS sequence"/>
</dbReference>
<reference evidence="4" key="1">
    <citation type="submission" date="2020-06" db="EMBL/GenBank/DDBJ databases">
        <title>Draft genomic sequence of Geomonas sp. Red330.</title>
        <authorList>
            <person name="Itoh H."/>
            <person name="Zhenxing X."/>
            <person name="Ushijima N."/>
            <person name="Masuda Y."/>
            <person name="Shiratori Y."/>
            <person name="Senoo K."/>
        </authorList>
    </citation>
    <scope>NUCLEOTIDE SEQUENCE [LARGE SCALE GENOMIC DNA]</scope>
    <source>
        <strain evidence="4">Red330</strain>
    </source>
</reference>
<dbReference type="CDD" id="cd03109">
    <property type="entry name" value="DTBS"/>
    <property type="match status" value="1"/>
</dbReference>
<dbReference type="PANTHER" id="PTHR21343:SF8">
    <property type="entry name" value="DRTGG DOMAIN-CONTAINING PROTEIN"/>
    <property type="match status" value="1"/>
</dbReference>
<dbReference type="SUPFAM" id="SSF75138">
    <property type="entry name" value="HprK N-terminal domain-like"/>
    <property type="match status" value="1"/>
</dbReference>
<proteinExistence type="predicted"/>
<dbReference type="PANTHER" id="PTHR21343">
    <property type="entry name" value="DETHIOBIOTIN SYNTHETASE"/>
    <property type="match status" value="1"/>
</dbReference>
<sequence length="366" mass="40436">MATRLFIAAIEKNSGKTTTSIGLMHLALKKYRRVGYLKPFGGQTVEFRGRTIDKDVALMAQEFDLGFDLNTMSPVVLSHEITHQVVDGAVDPGELMERIVKALAQLEERCELVFIEGSGHPGVGSILQISNARIARQLEAPVLLVTGGGLGDVVDRLALIQAFFAQQAVDLKAILVNKLFPDKRERTLDYLRRALKKESFQVLGGFDYQRVLANPTLRRISTLLGLPVQGSTNELDRIIFRVLVGAASTQRFMELLTEPSLIIVNSSRNELLVTLAHLYQIPEYHRLIVGLVISGSADVNSISRQILEKSGIPFLRAQGGVSADLYQAINKDVSKTVAEDREKLDLIRSLADKTLDFAAIERLFSV</sequence>
<evidence type="ECO:0000313" key="4">
    <source>
        <dbReference type="Proteomes" id="UP000556026"/>
    </source>
</evidence>
<dbReference type="EMBL" id="BLXX01000002">
    <property type="protein sequence ID" value="GFO58635.1"/>
    <property type="molecule type" value="Genomic_DNA"/>
</dbReference>
<dbReference type="InterPro" id="IPR027417">
    <property type="entry name" value="P-loop_NTPase"/>
</dbReference>
<comment type="subunit">
    <text evidence="1">Homohexamer.</text>
</comment>
<evidence type="ECO:0000256" key="1">
    <source>
        <dbReference type="ARBA" id="ARBA00011643"/>
    </source>
</evidence>
<dbReference type="RefSeq" id="WP_183353490.1">
    <property type="nucleotide sequence ID" value="NZ_BLXX01000002.1"/>
</dbReference>
<keyword evidence="4" id="KW-1185">Reference proteome</keyword>
<dbReference type="SUPFAM" id="SSF52540">
    <property type="entry name" value="P-loop containing nucleoside triphosphate hydrolases"/>
    <property type="match status" value="1"/>
</dbReference>
<comment type="caution">
    <text evidence="3">The sequence shown here is derived from an EMBL/GenBank/DDBJ whole genome shotgun (WGS) entry which is preliminary data.</text>
</comment>
<protein>
    <submittedName>
        <fullName evidence="3">Cobyrinic acid a,c-diamide synthase</fullName>
    </submittedName>
</protein>
<evidence type="ECO:0000256" key="2">
    <source>
        <dbReference type="ARBA" id="ARBA00022962"/>
    </source>
</evidence>
<dbReference type="Gene3D" id="3.40.50.300">
    <property type="entry name" value="P-loop containing nucleotide triphosphate hydrolases"/>
    <property type="match status" value="1"/>
</dbReference>
<keyword evidence="2" id="KW-0315">Glutamine amidotransferase</keyword>
<dbReference type="Pfam" id="PF13500">
    <property type="entry name" value="AAA_26"/>
    <property type="match status" value="1"/>
</dbReference>
<accession>A0A6V8MF61</accession>